<dbReference type="PANTHER" id="PTHR24421">
    <property type="entry name" value="NITRATE/NITRITE SENSOR PROTEIN NARX-RELATED"/>
    <property type="match status" value="1"/>
</dbReference>
<feature type="transmembrane region" description="Helical" evidence="4">
    <location>
        <begin position="12"/>
        <end position="34"/>
    </location>
</feature>
<dbReference type="SUPFAM" id="SSF55874">
    <property type="entry name" value="ATPase domain of HSP90 chaperone/DNA topoisomerase II/histidine kinase"/>
    <property type="match status" value="1"/>
</dbReference>
<dbReference type="InterPro" id="IPR011712">
    <property type="entry name" value="Sig_transdc_His_kin_sub3_dim/P"/>
</dbReference>
<dbReference type="Proteomes" id="UP000806528">
    <property type="component" value="Unassembled WGS sequence"/>
</dbReference>
<dbReference type="Gene3D" id="1.20.5.1930">
    <property type="match status" value="1"/>
</dbReference>
<name>A0ABR9P4U4_9ACTN</name>
<keyword evidence="4" id="KW-0472">Membrane</keyword>
<dbReference type="PANTHER" id="PTHR24421:SF63">
    <property type="entry name" value="SENSOR HISTIDINE KINASE DESK"/>
    <property type="match status" value="1"/>
</dbReference>
<evidence type="ECO:0000256" key="2">
    <source>
        <dbReference type="ARBA" id="ARBA00022777"/>
    </source>
</evidence>
<keyword evidence="4" id="KW-0812">Transmembrane</keyword>
<evidence type="ECO:0000256" key="1">
    <source>
        <dbReference type="ARBA" id="ARBA00022679"/>
    </source>
</evidence>
<dbReference type="InterPro" id="IPR036890">
    <property type="entry name" value="HATPase_C_sf"/>
</dbReference>
<sequence length="383" mass="41210">MDPRLRTIWVMTLWSIVVLQSMIVLVGVMEVFAAPSAEPWRSVVAWLLVLPVAVALWPLSLRRLEGRRDPSPWWYWGALGCLIAMTVLTPSMALPLSMAALWGGTCVFVAPVRQSVPAVAVLLVLPWAGQLTSPVEIHPAAFAVIWTGGVLFSGVVVAGWLTVLWLWEIVQDAVYGEDARSRLAVTEERLRFSRDMHDLLGHSLSALATKSELASRLAERAPDRAAVEITEVRALARESLSQVRSAVRGYREVDLAEEVENVRGVLAADGVRVRIDGLDGVEPSHEAAVLAAWVVREAGTNVLRHSDATECRITFTRARDSAVGPDALVVEVSNDRARTGADPGEGSGSGLAGLRERVSLGGGTLSASPTRDGGFLLRAVVPG</sequence>
<dbReference type="InterPro" id="IPR050482">
    <property type="entry name" value="Sensor_HK_TwoCompSys"/>
</dbReference>
<evidence type="ECO:0000313" key="6">
    <source>
        <dbReference type="EMBL" id="MBE2998847.1"/>
    </source>
</evidence>
<evidence type="ECO:0000256" key="4">
    <source>
        <dbReference type="SAM" id="Phobius"/>
    </source>
</evidence>
<dbReference type="Pfam" id="PF07730">
    <property type="entry name" value="HisKA_3"/>
    <property type="match status" value="1"/>
</dbReference>
<protein>
    <recommendedName>
        <fullName evidence="5">Signal transduction histidine kinase subgroup 3 dimerisation and phosphoacceptor domain-containing protein</fullName>
    </recommendedName>
</protein>
<reference evidence="6 7" key="1">
    <citation type="submission" date="2020-09" db="EMBL/GenBank/DDBJ databases">
        <title>Diversity and distribution of actinomycetes associated with coral in the coast of Hainan.</title>
        <authorList>
            <person name="Li F."/>
        </authorList>
    </citation>
    <scope>NUCLEOTIDE SEQUENCE [LARGE SCALE GENOMIC DNA]</scope>
    <source>
        <strain evidence="6 7">HNM0947</strain>
    </source>
</reference>
<evidence type="ECO:0000256" key="3">
    <source>
        <dbReference type="ARBA" id="ARBA00023012"/>
    </source>
</evidence>
<feature type="domain" description="Signal transduction histidine kinase subgroup 3 dimerisation and phosphoacceptor" evidence="5">
    <location>
        <begin position="188"/>
        <end position="255"/>
    </location>
</feature>
<feature type="transmembrane region" description="Helical" evidence="4">
    <location>
        <begin position="140"/>
        <end position="167"/>
    </location>
</feature>
<feature type="transmembrane region" description="Helical" evidence="4">
    <location>
        <begin position="99"/>
        <end position="128"/>
    </location>
</feature>
<feature type="transmembrane region" description="Helical" evidence="4">
    <location>
        <begin position="73"/>
        <end position="93"/>
    </location>
</feature>
<comment type="caution">
    <text evidence="6">The sequence shown here is derived from an EMBL/GenBank/DDBJ whole genome shotgun (WGS) entry which is preliminary data.</text>
</comment>
<keyword evidence="7" id="KW-1185">Reference proteome</keyword>
<dbReference type="Gene3D" id="3.30.565.10">
    <property type="entry name" value="Histidine kinase-like ATPase, C-terminal domain"/>
    <property type="match status" value="1"/>
</dbReference>
<keyword evidence="2" id="KW-0418">Kinase</keyword>
<evidence type="ECO:0000313" key="7">
    <source>
        <dbReference type="Proteomes" id="UP000806528"/>
    </source>
</evidence>
<keyword evidence="1" id="KW-0808">Transferase</keyword>
<keyword evidence="3" id="KW-0902">Two-component regulatory system</keyword>
<dbReference type="EMBL" id="JADBGI010000006">
    <property type="protein sequence ID" value="MBE2998847.1"/>
    <property type="molecule type" value="Genomic_DNA"/>
</dbReference>
<dbReference type="CDD" id="cd16917">
    <property type="entry name" value="HATPase_UhpB-NarQ-NarX-like"/>
    <property type="match status" value="1"/>
</dbReference>
<organism evidence="6 7">
    <name type="scientific">Nocardiopsis coralli</name>
    <dbReference type="NCBI Taxonomy" id="2772213"/>
    <lineage>
        <taxon>Bacteria</taxon>
        <taxon>Bacillati</taxon>
        <taxon>Actinomycetota</taxon>
        <taxon>Actinomycetes</taxon>
        <taxon>Streptosporangiales</taxon>
        <taxon>Nocardiopsidaceae</taxon>
        <taxon>Nocardiopsis</taxon>
    </lineage>
</organism>
<accession>A0ABR9P4U4</accession>
<gene>
    <name evidence="6" type="ORF">IDM40_09035</name>
</gene>
<feature type="transmembrane region" description="Helical" evidence="4">
    <location>
        <begin position="40"/>
        <end position="61"/>
    </location>
</feature>
<evidence type="ECO:0000259" key="5">
    <source>
        <dbReference type="Pfam" id="PF07730"/>
    </source>
</evidence>
<keyword evidence="4" id="KW-1133">Transmembrane helix</keyword>
<proteinExistence type="predicted"/>